<dbReference type="RefSeq" id="WP_090657389.1">
    <property type="nucleotide sequence ID" value="NZ_FOXQ01000004.1"/>
</dbReference>
<feature type="signal peptide" evidence="1">
    <location>
        <begin position="1"/>
        <end position="19"/>
    </location>
</feature>
<dbReference type="STRING" id="1465490.SAMN05444277_104152"/>
<dbReference type="AlphaFoldDB" id="A0A1I5V2X6"/>
<keyword evidence="4" id="KW-1185">Reference proteome</keyword>
<organism evidence="3 4">
    <name type="scientific">Parafilimonas terrae</name>
    <dbReference type="NCBI Taxonomy" id="1465490"/>
    <lineage>
        <taxon>Bacteria</taxon>
        <taxon>Pseudomonadati</taxon>
        <taxon>Bacteroidota</taxon>
        <taxon>Chitinophagia</taxon>
        <taxon>Chitinophagales</taxon>
        <taxon>Chitinophagaceae</taxon>
        <taxon>Parafilimonas</taxon>
    </lineage>
</organism>
<keyword evidence="1" id="KW-0732">Signal</keyword>
<accession>A0A1I5V2X6</accession>
<reference evidence="3 4" key="1">
    <citation type="submission" date="2016-10" db="EMBL/GenBank/DDBJ databases">
        <authorList>
            <person name="de Groot N.N."/>
        </authorList>
    </citation>
    <scope>NUCLEOTIDE SEQUENCE [LARGE SCALE GENOMIC DNA]</scope>
    <source>
        <strain evidence="3 4">DSM 28286</strain>
    </source>
</reference>
<protein>
    <submittedName>
        <fullName evidence="3">Ketosteroid isomerase homolog</fullName>
    </submittedName>
</protein>
<feature type="domain" description="DUF4440" evidence="2">
    <location>
        <begin position="28"/>
        <end position="135"/>
    </location>
</feature>
<name>A0A1I5V2X6_9BACT</name>
<dbReference type="Gene3D" id="3.10.450.50">
    <property type="match status" value="1"/>
</dbReference>
<dbReference type="EMBL" id="FOXQ01000004">
    <property type="protein sequence ID" value="SFQ01306.1"/>
    <property type="molecule type" value="Genomic_DNA"/>
</dbReference>
<dbReference type="SUPFAM" id="SSF54427">
    <property type="entry name" value="NTF2-like"/>
    <property type="match status" value="1"/>
</dbReference>
<evidence type="ECO:0000313" key="3">
    <source>
        <dbReference type="EMBL" id="SFQ01306.1"/>
    </source>
</evidence>
<dbReference type="Proteomes" id="UP000199031">
    <property type="component" value="Unassembled WGS sequence"/>
</dbReference>
<dbReference type="InterPro" id="IPR032710">
    <property type="entry name" value="NTF2-like_dom_sf"/>
</dbReference>
<sequence length="141" mass="16139">MKRIIIACSLIVVCSFCQAQTSADEAAIRKVMDKQTEAWNRGDVDAFMQTYWKNDSLLFVSNPPTYGWQTTLDRYKKAYPDAAAMGKLSFNLLQLKPLSPEYYFVLGQWHLKRSIGDVGGYFTLLFRKINGEWLIIADHSS</sequence>
<feature type="chain" id="PRO_5011791146" evidence="1">
    <location>
        <begin position="20"/>
        <end position="141"/>
    </location>
</feature>
<proteinExistence type="predicted"/>
<evidence type="ECO:0000259" key="2">
    <source>
        <dbReference type="Pfam" id="PF14534"/>
    </source>
</evidence>
<dbReference type="InterPro" id="IPR027843">
    <property type="entry name" value="DUF4440"/>
</dbReference>
<gene>
    <name evidence="3" type="ORF">SAMN05444277_104152</name>
</gene>
<evidence type="ECO:0000256" key="1">
    <source>
        <dbReference type="SAM" id="SignalP"/>
    </source>
</evidence>
<evidence type="ECO:0000313" key="4">
    <source>
        <dbReference type="Proteomes" id="UP000199031"/>
    </source>
</evidence>
<keyword evidence="3" id="KW-0413">Isomerase</keyword>
<dbReference type="OrthoDB" id="120856at2"/>
<dbReference type="GO" id="GO:0016853">
    <property type="term" value="F:isomerase activity"/>
    <property type="evidence" value="ECO:0007669"/>
    <property type="project" value="UniProtKB-KW"/>
</dbReference>
<dbReference type="Pfam" id="PF14534">
    <property type="entry name" value="DUF4440"/>
    <property type="match status" value="1"/>
</dbReference>